<dbReference type="Pfam" id="PF13188">
    <property type="entry name" value="PAS_8"/>
    <property type="match status" value="1"/>
</dbReference>
<evidence type="ECO:0000259" key="2">
    <source>
        <dbReference type="PROSITE" id="PS50113"/>
    </source>
</evidence>
<dbReference type="EMBL" id="JYIJ01000019">
    <property type="protein sequence ID" value="KWW98059.1"/>
    <property type="molecule type" value="Genomic_DNA"/>
</dbReference>
<dbReference type="InterPro" id="IPR001610">
    <property type="entry name" value="PAC"/>
</dbReference>
<feature type="coiled-coil region" evidence="1">
    <location>
        <begin position="181"/>
        <end position="208"/>
    </location>
</feature>
<dbReference type="CDD" id="cd00130">
    <property type="entry name" value="PAS"/>
    <property type="match status" value="1"/>
</dbReference>
<reference evidence="5" key="3">
    <citation type="submission" date="2015-04" db="EMBL/GenBank/DDBJ databases">
        <title>Physiological reanalysis, assessment of diazotrophy, and genome sequences of multiple isolates of Streptomyces thermoautotrophicus.</title>
        <authorList>
            <person name="MacKellar D.C."/>
            <person name="Lieber L."/>
            <person name="Norman J."/>
            <person name="Bolger A."/>
            <person name="Tobin C."/>
            <person name="Murray J.W."/>
            <person name="Woodward J."/>
            <person name="Friesen M."/>
            <person name="Prell J."/>
        </authorList>
    </citation>
    <scope>NUCLEOTIDE SEQUENCE [LARGE SCALE GENOMIC DNA]</scope>
    <source>
        <strain evidence="5">H1</strain>
    </source>
</reference>
<evidence type="ECO:0000313" key="8">
    <source>
        <dbReference type="Proteomes" id="UP000070598"/>
    </source>
</evidence>
<dbReference type="InterPro" id="IPR003018">
    <property type="entry name" value="GAF"/>
</dbReference>
<evidence type="ECO:0008006" key="10">
    <source>
        <dbReference type="Google" id="ProtNLM"/>
    </source>
</evidence>
<dbReference type="InterPro" id="IPR035965">
    <property type="entry name" value="PAS-like_dom_sf"/>
</dbReference>
<dbReference type="InterPro" id="IPR000700">
    <property type="entry name" value="PAS-assoc_C"/>
</dbReference>
<feature type="domain" description="GGDEF" evidence="3">
    <location>
        <begin position="355"/>
        <end position="484"/>
    </location>
</feature>
<dbReference type="SMART" id="SM00086">
    <property type="entry name" value="PAC"/>
    <property type="match status" value="1"/>
</dbReference>
<dbReference type="SUPFAM" id="SSF55073">
    <property type="entry name" value="Nucleotide cyclase"/>
    <property type="match status" value="1"/>
</dbReference>
<dbReference type="AlphaFoldDB" id="A0A132MJY9"/>
<dbReference type="Pfam" id="PF00990">
    <property type="entry name" value="GGDEF"/>
    <property type="match status" value="1"/>
</dbReference>
<organism evidence="4 9">
    <name type="scientific">Carbonactinospora thermoautotrophica</name>
    <dbReference type="NCBI Taxonomy" id="1469144"/>
    <lineage>
        <taxon>Bacteria</taxon>
        <taxon>Bacillati</taxon>
        <taxon>Actinomycetota</taxon>
        <taxon>Actinomycetes</taxon>
        <taxon>Kitasatosporales</taxon>
        <taxon>Carbonactinosporaceae</taxon>
        <taxon>Carbonactinospora</taxon>
    </lineage>
</organism>
<evidence type="ECO:0000313" key="7">
    <source>
        <dbReference type="Proteomes" id="UP000070188"/>
    </source>
</evidence>
<feature type="domain" description="PAC" evidence="2">
    <location>
        <begin position="275"/>
        <end position="327"/>
    </location>
</feature>
<dbReference type="InterPro" id="IPR029016">
    <property type="entry name" value="GAF-like_dom_sf"/>
</dbReference>
<dbReference type="Proteomes" id="UP000070188">
    <property type="component" value="Unassembled WGS sequence"/>
</dbReference>
<dbReference type="NCBIfam" id="TIGR00254">
    <property type="entry name" value="GGDEF"/>
    <property type="match status" value="1"/>
</dbReference>
<dbReference type="OrthoDB" id="23692at2"/>
<dbReference type="SMART" id="SM00065">
    <property type="entry name" value="GAF"/>
    <property type="match status" value="1"/>
</dbReference>
<dbReference type="Gene3D" id="3.30.450.20">
    <property type="entry name" value="PAS domain"/>
    <property type="match status" value="1"/>
</dbReference>
<reference evidence="8" key="2">
    <citation type="submission" date="2015-02" db="EMBL/GenBank/DDBJ databases">
        <title>Physiological reanalysis, assessment of diazotrophy, and genome sequences of multiple isolates of Streptomyces thermoautotrophicus.</title>
        <authorList>
            <person name="MacKellar D.C."/>
            <person name="Lieber L."/>
            <person name="Norman J."/>
            <person name="Bolger A."/>
            <person name="Tobin C."/>
            <person name="Murray J.W."/>
            <person name="Friesen M."/>
            <person name="Prell J."/>
        </authorList>
    </citation>
    <scope>NUCLEOTIDE SEQUENCE [LARGE SCALE GENOMIC DNA]</scope>
    <source>
        <strain evidence="8">UBT1</strain>
    </source>
</reference>
<dbReference type="PANTHER" id="PTHR44757">
    <property type="entry name" value="DIGUANYLATE CYCLASE DGCP"/>
    <property type="match status" value="1"/>
</dbReference>
<dbReference type="Proteomes" id="UP000070598">
    <property type="component" value="Unassembled WGS sequence"/>
</dbReference>
<evidence type="ECO:0000259" key="3">
    <source>
        <dbReference type="PROSITE" id="PS50887"/>
    </source>
</evidence>
<dbReference type="PROSITE" id="PS50113">
    <property type="entry name" value="PAC"/>
    <property type="match status" value="1"/>
</dbReference>
<dbReference type="EMBL" id="JYIK01000968">
    <property type="protein sequence ID" value="KWX08560.1"/>
    <property type="molecule type" value="Genomic_DNA"/>
</dbReference>
<name>A0A132MJY9_9ACTN</name>
<reference evidence="4 9" key="1">
    <citation type="submission" date="2015-02" db="EMBL/GenBank/DDBJ databases">
        <title>Physiological reanalysis, assessment of diazotrophy, and genome sequences of multiple isolates of Streptomyces thermoautotrophicus.</title>
        <authorList>
            <person name="MacKellar D.C."/>
            <person name="Lieber L."/>
            <person name="Norman J."/>
            <person name="Bolger A."/>
            <person name="Tobin C."/>
            <person name="Murray J.W."/>
            <person name="Prell J."/>
        </authorList>
    </citation>
    <scope>NUCLEOTIDE SEQUENCE [LARGE SCALE GENOMIC DNA]</scope>
    <source>
        <strain evidence="4 9">UBT1</strain>
    </source>
</reference>
<dbReference type="SMART" id="SM00267">
    <property type="entry name" value="GGDEF"/>
    <property type="match status" value="1"/>
</dbReference>
<dbReference type="PROSITE" id="PS50887">
    <property type="entry name" value="GGDEF"/>
    <property type="match status" value="1"/>
</dbReference>
<dbReference type="InterPro" id="IPR029787">
    <property type="entry name" value="Nucleotide_cyclase"/>
</dbReference>
<dbReference type="STRING" id="1469144.LI90_4039"/>
<dbReference type="EMBL" id="LAXD01000001">
    <property type="protein sequence ID" value="KWX02990.1"/>
    <property type="molecule type" value="Genomic_DNA"/>
</dbReference>
<dbReference type="NCBIfam" id="TIGR00229">
    <property type="entry name" value="sensory_box"/>
    <property type="match status" value="1"/>
</dbReference>
<keyword evidence="1" id="KW-0175">Coiled coil</keyword>
<dbReference type="Gene3D" id="3.30.70.270">
    <property type="match status" value="1"/>
</dbReference>
<dbReference type="SMART" id="SM00091">
    <property type="entry name" value="PAS"/>
    <property type="match status" value="1"/>
</dbReference>
<reference evidence="7" key="4">
    <citation type="submission" date="2015-04" db="EMBL/GenBank/DDBJ databases">
        <title>Physiological reanalysis, assessment of diazotrophy, and genome sequences of multiple isolates of Streptomyces thermoautotrophicus.</title>
        <authorList>
            <person name="MacKellar D.C."/>
            <person name="Lieber L."/>
            <person name="Norman J."/>
            <person name="Bolger A."/>
            <person name="Tobin C."/>
            <person name="Murray J.W."/>
            <person name="Chang R."/>
            <person name="Ford T."/>
            <person name="Nguyen P.Q."/>
            <person name="Woodward J."/>
            <person name="Permingeat H."/>
            <person name="Joshi N.S."/>
            <person name="Silver P.A."/>
            <person name="Usadel B."/>
            <person name="Rutherford A.W."/>
            <person name="Friesen M."/>
            <person name="Prell J."/>
        </authorList>
    </citation>
    <scope>NUCLEOTIDE SEQUENCE [LARGE SCALE GENOMIC DNA]</scope>
    <source>
        <strain evidence="7">H1</strain>
    </source>
</reference>
<dbReference type="Pfam" id="PF01590">
    <property type="entry name" value="GAF"/>
    <property type="match status" value="1"/>
</dbReference>
<evidence type="ECO:0000256" key="1">
    <source>
        <dbReference type="SAM" id="Coils"/>
    </source>
</evidence>
<gene>
    <name evidence="5" type="ORF">LI90_4039</name>
    <name evidence="4" type="ORF">TH66_22425</name>
    <name evidence="6" type="ORF">TR74_14495</name>
</gene>
<evidence type="ECO:0000313" key="6">
    <source>
        <dbReference type="EMBL" id="KWX08560.1"/>
    </source>
</evidence>
<accession>A0A132MJY9</accession>
<dbReference type="InterPro" id="IPR000160">
    <property type="entry name" value="GGDEF_dom"/>
</dbReference>
<dbReference type="InterPro" id="IPR000014">
    <property type="entry name" value="PAS"/>
</dbReference>
<proteinExistence type="predicted"/>
<dbReference type="InterPro" id="IPR043128">
    <property type="entry name" value="Rev_trsase/Diguanyl_cyclase"/>
</dbReference>
<comment type="caution">
    <text evidence="4">The sequence shown here is derived from an EMBL/GenBank/DDBJ whole genome shotgun (WGS) entry which is preliminary data.</text>
</comment>
<dbReference type="CDD" id="cd01949">
    <property type="entry name" value="GGDEF"/>
    <property type="match status" value="1"/>
</dbReference>
<sequence length="484" mass="52514">MHQAQDVHARLAALRLLYRVAADLNAVRDLTATLQAVADAVVSSLGFGIAVVNVVRPDGDLEVAAVAGSEESRQALSGRVGSRADWERLLASGEGWGSLRFIPEGSVDPGDIPSYIPDLPVVDEPDAWHPLDVLLAPLRAPGGELVGVISVDEPANGKRPGEWQCELLEMFAMHAAIAIDNARLHTEARQALARLEQEQAALRASEESFRLAFENAPSGMAMTSLRPADRGRLMRVNEALCDMLGYPELLLRRLGLATVTHPEDRELLDACEHAGSVELRLLRADGTALWAALRSSIVYHAAGEPDFLLIHVEDIEDRKRREQTLRHRASHDPLTGLPNRAELRVRLERLLAARTTLGVLFCDLDDFKTINDTYGHHAGDAVLVEVAVRLQSGVRDGDTVARVGGDEFVVLAGGLGPGDVEDLAARLAATVSAPFEYEGQQIPISASVGISWSDGASQAEDLMRAADRHMYERKRARTKPRAVS</sequence>
<dbReference type="PANTHER" id="PTHR44757:SF2">
    <property type="entry name" value="BIOFILM ARCHITECTURE MAINTENANCE PROTEIN MBAA"/>
    <property type="match status" value="1"/>
</dbReference>
<dbReference type="SUPFAM" id="SSF55785">
    <property type="entry name" value="PYP-like sensor domain (PAS domain)"/>
    <property type="match status" value="1"/>
</dbReference>
<dbReference type="Gene3D" id="3.30.450.40">
    <property type="match status" value="1"/>
</dbReference>
<dbReference type="SUPFAM" id="SSF55781">
    <property type="entry name" value="GAF domain-like"/>
    <property type="match status" value="1"/>
</dbReference>
<dbReference type="PATRIC" id="fig|1469144.10.peg.4328"/>
<evidence type="ECO:0000313" key="9">
    <source>
        <dbReference type="Proteomes" id="UP000070659"/>
    </source>
</evidence>
<dbReference type="InterPro" id="IPR052155">
    <property type="entry name" value="Biofilm_reg_signaling"/>
</dbReference>
<keyword evidence="7" id="KW-1185">Reference proteome</keyword>
<protein>
    <recommendedName>
        <fullName evidence="10">Diguanylate cyclase</fullName>
    </recommendedName>
</protein>
<dbReference type="Proteomes" id="UP000070659">
    <property type="component" value="Unassembled WGS sequence"/>
</dbReference>
<evidence type="ECO:0000313" key="4">
    <source>
        <dbReference type="EMBL" id="KWW98059.1"/>
    </source>
</evidence>
<evidence type="ECO:0000313" key="5">
    <source>
        <dbReference type="EMBL" id="KWX02990.1"/>
    </source>
</evidence>
<dbReference type="RefSeq" id="WP_066890328.1">
    <property type="nucleotide sequence ID" value="NZ_JYIJ01000019.1"/>
</dbReference>